<dbReference type="SMART" id="SM00208">
    <property type="entry name" value="TNFR"/>
    <property type="match status" value="2"/>
</dbReference>
<dbReference type="Proteomes" id="UP001479290">
    <property type="component" value="Unassembled WGS sequence"/>
</dbReference>
<dbReference type="InterPro" id="IPR053107">
    <property type="entry name" value="TNFRSF18"/>
</dbReference>
<dbReference type="PANTHER" id="PTHR47388">
    <property type="entry name" value="TUMOR NECROSIS FACTOR RECEPTOR SUPERFAMILY MEMBER 18"/>
    <property type="match status" value="1"/>
</dbReference>
<evidence type="ECO:0000313" key="5">
    <source>
        <dbReference type="Proteomes" id="UP001479290"/>
    </source>
</evidence>
<gene>
    <name evidence="4" type="ORF">ABG768_024310</name>
</gene>
<keyword evidence="2" id="KW-0732">Signal</keyword>
<proteinExistence type="predicted"/>
<dbReference type="GO" id="GO:0005031">
    <property type="term" value="F:tumor necrosis factor receptor activity"/>
    <property type="evidence" value="ECO:0007669"/>
    <property type="project" value="InterPro"/>
</dbReference>
<dbReference type="GO" id="GO:0009897">
    <property type="term" value="C:external side of plasma membrane"/>
    <property type="evidence" value="ECO:0007669"/>
    <property type="project" value="TreeGrafter"/>
</dbReference>
<dbReference type="Gene3D" id="2.10.50.10">
    <property type="entry name" value="Tumor Necrosis Factor Receptor, subunit A, domain 2"/>
    <property type="match status" value="2"/>
</dbReference>
<dbReference type="SUPFAM" id="SSF57586">
    <property type="entry name" value="TNF receptor-like"/>
    <property type="match status" value="1"/>
</dbReference>
<dbReference type="AlphaFoldDB" id="A0AAW2AKR7"/>
<dbReference type="PANTHER" id="PTHR47388:SF1">
    <property type="entry name" value="TUMOR NECROSIS FACTOR RECEPTOR SUPERFAMILY MEMBER 18"/>
    <property type="match status" value="1"/>
</dbReference>
<accession>A0AAW2AKR7</accession>
<protein>
    <recommendedName>
        <fullName evidence="3">TNFR-Cys domain-containing protein</fullName>
    </recommendedName>
</protein>
<sequence>MDTAKLWVTLLCVCGSWILSLAINCDWTTEYEFENRCCKACPSGQYPKVPCQGNNKGSVCEECSPKLASAKDRCFCKNNHLCMKDKCDICEPRPRCQPGYQLNRFGEFDYSFICEPCPKNTYNDAEDSMCKSITKCEGVGKIFPGNQTHNARCTPSVTTDPGKPENEIQSTHSFMVACLTVTVLTCLVFIIYTAFQIFKYKMLIKLRKKPCRHVFPSDGCKLSKEEKGEECDFKTEVSEEYSKSDIYGIP</sequence>
<feature type="domain" description="TNFR-Cys" evidence="3">
    <location>
        <begin position="117"/>
        <end position="153"/>
    </location>
</feature>
<keyword evidence="5" id="KW-1185">Reference proteome</keyword>
<reference evidence="4 5" key="1">
    <citation type="submission" date="2024-05" db="EMBL/GenBank/DDBJ databases">
        <title>A high-quality chromosomal-level genome assembly of Topmouth culter (Culter alburnus).</title>
        <authorList>
            <person name="Zhao H."/>
        </authorList>
    </citation>
    <scope>NUCLEOTIDE SEQUENCE [LARGE SCALE GENOMIC DNA]</scope>
    <source>
        <strain evidence="4">CATC2023</strain>
        <tissue evidence="4">Muscle</tissue>
    </source>
</reference>
<dbReference type="GO" id="GO:0045785">
    <property type="term" value="P:positive regulation of cell adhesion"/>
    <property type="evidence" value="ECO:0007669"/>
    <property type="project" value="TreeGrafter"/>
</dbReference>
<evidence type="ECO:0000259" key="3">
    <source>
        <dbReference type="SMART" id="SM00208"/>
    </source>
</evidence>
<evidence type="ECO:0000256" key="2">
    <source>
        <dbReference type="SAM" id="SignalP"/>
    </source>
</evidence>
<feature type="domain" description="TNFR-Cys" evidence="3">
    <location>
        <begin position="25"/>
        <end position="60"/>
    </location>
</feature>
<name>A0AAW2AKR7_CULAL</name>
<dbReference type="InterPro" id="IPR022318">
    <property type="entry name" value="TNFR_18"/>
</dbReference>
<evidence type="ECO:0000256" key="1">
    <source>
        <dbReference type="SAM" id="Phobius"/>
    </source>
</evidence>
<dbReference type="PRINTS" id="PR01968">
    <property type="entry name" value="TNFACTORR18"/>
</dbReference>
<dbReference type="GO" id="GO:0043066">
    <property type="term" value="P:negative regulation of apoptotic process"/>
    <property type="evidence" value="ECO:0007669"/>
    <property type="project" value="InterPro"/>
</dbReference>
<feature type="signal peptide" evidence="2">
    <location>
        <begin position="1"/>
        <end position="22"/>
    </location>
</feature>
<keyword evidence="1" id="KW-1133">Transmembrane helix</keyword>
<dbReference type="InterPro" id="IPR001368">
    <property type="entry name" value="TNFR/NGFR_Cys_rich_reg"/>
</dbReference>
<feature type="chain" id="PRO_5043531097" description="TNFR-Cys domain-containing protein" evidence="2">
    <location>
        <begin position="23"/>
        <end position="250"/>
    </location>
</feature>
<evidence type="ECO:0000313" key="4">
    <source>
        <dbReference type="EMBL" id="KAK9973590.1"/>
    </source>
</evidence>
<feature type="transmembrane region" description="Helical" evidence="1">
    <location>
        <begin position="174"/>
        <end position="198"/>
    </location>
</feature>
<keyword evidence="1" id="KW-0812">Transmembrane</keyword>
<keyword evidence="1" id="KW-0472">Membrane</keyword>
<dbReference type="EMBL" id="JAWDJR010000006">
    <property type="protein sequence ID" value="KAK9973590.1"/>
    <property type="molecule type" value="Genomic_DNA"/>
</dbReference>
<organism evidence="4 5">
    <name type="scientific">Culter alburnus</name>
    <name type="common">Topmouth culter</name>
    <dbReference type="NCBI Taxonomy" id="194366"/>
    <lineage>
        <taxon>Eukaryota</taxon>
        <taxon>Metazoa</taxon>
        <taxon>Chordata</taxon>
        <taxon>Craniata</taxon>
        <taxon>Vertebrata</taxon>
        <taxon>Euteleostomi</taxon>
        <taxon>Actinopterygii</taxon>
        <taxon>Neopterygii</taxon>
        <taxon>Teleostei</taxon>
        <taxon>Ostariophysi</taxon>
        <taxon>Cypriniformes</taxon>
        <taxon>Xenocyprididae</taxon>
        <taxon>Xenocypridinae</taxon>
        <taxon>Culter</taxon>
    </lineage>
</organism>
<comment type="caution">
    <text evidence="4">The sequence shown here is derived from an EMBL/GenBank/DDBJ whole genome shotgun (WGS) entry which is preliminary data.</text>
</comment>